<evidence type="ECO:0000259" key="3">
    <source>
        <dbReference type="Pfam" id="PF01755"/>
    </source>
</evidence>
<keyword evidence="5" id="KW-1185">Reference proteome</keyword>
<dbReference type="EMBL" id="CAJVAF010000294">
    <property type="protein sequence ID" value="CAG7593085.1"/>
    <property type="molecule type" value="Genomic_DNA"/>
</dbReference>
<evidence type="ECO:0000313" key="5">
    <source>
        <dbReference type="Proteomes" id="UP000837675"/>
    </source>
</evidence>
<dbReference type="InterPro" id="IPR029044">
    <property type="entry name" value="Nucleotide-diphossugar_trans"/>
</dbReference>
<gene>
    <name evidence="4" type="ORF">MHYMCMPASI_00662</name>
</gene>
<dbReference type="Pfam" id="PF01755">
    <property type="entry name" value="Glyco_transf_25"/>
    <property type="match status" value="1"/>
</dbReference>
<sequence length="281" mass="32759">MKKLKLAAWLLLVPLFFIEGAFVLKERKINHLANLRYQKNSIGIYLVNLDRAQDRLQKVLPLIEVIGFPVIRISAVDGKELPKEYIDSVVDYKSYKNFIGHYSEPGTIGCYLSHLKTWEEFLKSNYEYALIFEDDVSFEAEHVERVVSELLKKPQLWDICSFELLHSGGPKKIAELIDNFDLVVYKHRVSHTGAYIINRKAALQLLKYSYPIKMPVDHFFTRNWELGLKFTGVEPRIVYQTFGDSYIKDGKTKNDYGFSVIIHRAIYEIKSAIMRFVYSFI</sequence>
<feature type="signal peptide" evidence="2">
    <location>
        <begin position="1"/>
        <end position="20"/>
    </location>
</feature>
<evidence type="ECO:0000313" key="4">
    <source>
        <dbReference type="EMBL" id="CAG7593085.1"/>
    </source>
</evidence>
<accession>A0A8S4BV30</accession>
<keyword evidence="2" id="KW-0732">Signal</keyword>
<proteinExistence type="inferred from homology"/>
<dbReference type="CDD" id="cd06532">
    <property type="entry name" value="Glyco_transf_25"/>
    <property type="match status" value="1"/>
</dbReference>
<evidence type="ECO:0000256" key="1">
    <source>
        <dbReference type="ARBA" id="ARBA00006721"/>
    </source>
</evidence>
<dbReference type="Proteomes" id="UP000837675">
    <property type="component" value="Unassembled WGS sequence"/>
</dbReference>
<evidence type="ECO:0000256" key="2">
    <source>
        <dbReference type="SAM" id="SignalP"/>
    </source>
</evidence>
<reference evidence="4" key="1">
    <citation type="submission" date="2021-06" db="EMBL/GenBank/DDBJ databases">
        <authorList>
            <person name="Nardi T."/>
            <person name="Nardi T."/>
        </authorList>
    </citation>
    <scope>NUCLEOTIDE SEQUENCE</scope>
</reference>
<comment type="caution">
    <text evidence="4">The sequence shown here is derived from an EMBL/GenBank/DDBJ whole genome shotgun (WGS) entry which is preliminary data.</text>
</comment>
<protein>
    <submittedName>
        <fullName evidence="4">Glycosyltransferase family 25 (LPS biosynthesis protein)</fullName>
    </submittedName>
</protein>
<dbReference type="SUPFAM" id="SSF53448">
    <property type="entry name" value="Nucleotide-diphospho-sugar transferases"/>
    <property type="match status" value="1"/>
</dbReference>
<dbReference type="InterPro" id="IPR002654">
    <property type="entry name" value="Glyco_trans_25"/>
</dbReference>
<comment type="similarity">
    <text evidence="1">Belongs to the glycosyltransferase 25 family.</text>
</comment>
<feature type="chain" id="PRO_5035839148" evidence="2">
    <location>
        <begin position="21"/>
        <end position="281"/>
    </location>
</feature>
<organism evidence="4 5">
    <name type="scientific">Hyalomma marginatum</name>
    <dbReference type="NCBI Taxonomy" id="34627"/>
    <lineage>
        <taxon>Eukaryota</taxon>
        <taxon>Metazoa</taxon>
        <taxon>Ecdysozoa</taxon>
        <taxon>Arthropoda</taxon>
        <taxon>Chelicerata</taxon>
        <taxon>Arachnida</taxon>
        <taxon>Acari</taxon>
        <taxon>Parasitiformes</taxon>
        <taxon>Ixodida</taxon>
        <taxon>Ixodoidea</taxon>
        <taxon>Ixodidae</taxon>
        <taxon>Hyalomminae</taxon>
        <taxon>Hyalomma</taxon>
    </lineage>
</organism>
<feature type="domain" description="Glycosyl transferase family 25" evidence="3">
    <location>
        <begin position="43"/>
        <end position="219"/>
    </location>
</feature>
<dbReference type="AlphaFoldDB" id="A0A8S4BV30"/>
<name>A0A8S4BV30_9ACAR</name>